<name>A0A563EYR6_9PSEU</name>
<dbReference type="InterPro" id="IPR009297">
    <property type="entry name" value="DUF952"/>
</dbReference>
<dbReference type="EMBL" id="VOBR01000004">
    <property type="protein sequence ID" value="TWP52763.1"/>
    <property type="molecule type" value="Genomic_DNA"/>
</dbReference>
<dbReference type="OrthoDB" id="5638018at2"/>
<dbReference type="PANTHER" id="PTHR34129:SF1">
    <property type="entry name" value="DUF952 DOMAIN-CONTAINING PROTEIN"/>
    <property type="match status" value="1"/>
</dbReference>
<reference evidence="1 2" key="1">
    <citation type="submission" date="2019-07" db="EMBL/GenBank/DDBJ databases">
        <title>Lentzea xizangensis sp. nov., isolated from Qinghai-Tibetan Plateau Soils.</title>
        <authorList>
            <person name="Huang J."/>
        </authorList>
    </citation>
    <scope>NUCLEOTIDE SEQUENCE [LARGE SCALE GENOMIC DNA]</scope>
    <source>
        <strain evidence="1 2">FXJ1.1311</strain>
    </source>
</reference>
<dbReference type="PANTHER" id="PTHR34129">
    <property type="entry name" value="BLR1139 PROTEIN"/>
    <property type="match status" value="1"/>
</dbReference>
<dbReference type="AlphaFoldDB" id="A0A563EYR6"/>
<dbReference type="SUPFAM" id="SSF56399">
    <property type="entry name" value="ADP-ribosylation"/>
    <property type="match status" value="1"/>
</dbReference>
<keyword evidence="2" id="KW-1185">Reference proteome</keyword>
<organism evidence="1 2">
    <name type="scientific">Lentzea tibetensis</name>
    <dbReference type="NCBI Taxonomy" id="2591470"/>
    <lineage>
        <taxon>Bacteria</taxon>
        <taxon>Bacillati</taxon>
        <taxon>Actinomycetota</taxon>
        <taxon>Actinomycetes</taxon>
        <taxon>Pseudonocardiales</taxon>
        <taxon>Pseudonocardiaceae</taxon>
        <taxon>Lentzea</taxon>
    </lineage>
</organism>
<dbReference type="Proteomes" id="UP000316639">
    <property type="component" value="Unassembled WGS sequence"/>
</dbReference>
<dbReference type="Pfam" id="PF06108">
    <property type="entry name" value="DUF952"/>
    <property type="match status" value="1"/>
</dbReference>
<evidence type="ECO:0000313" key="1">
    <source>
        <dbReference type="EMBL" id="TWP52763.1"/>
    </source>
</evidence>
<comment type="caution">
    <text evidence="1">The sequence shown here is derived from an EMBL/GenBank/DDBJ whole genome shotgun (WGS) entry which is preliminary data.</text>
</comment>
<dbReference type="Gene3D" id="3.20.170.20">
    <property type="entry name" value="Protein of unknown function DUF952"/>
    <property type="match status" value="1"/>
</dbReference>
<gene>
    <name evidence="1" type="ORF">FKR81_06420</name>
</gene>
<proteinExistence type="predicted"/>
<dbReference type="RefSeq" id="WP_146350018.1">
    <property type="nucleotide sequence ID" value="NZ_VOBR01000004.1"/>
</dbReference>
<accession>A0A563EYR6</accession>
<protein>
    <submittedName>
        <fullName evidence="1">DUF952 domain-containing protein</fullName>
    </submittedName>
</protein>
<sequence>MILHITSRDDWAHAQDAGEISAPSLAEVGFVHCSDIGSVHLPANAIFRGRTDLLLLVVDPARVDAPVKWEPGRPEHPSGVWFPHVYGTIPVEAVVAVHEFPPSENGEFRAPEAVTIL</sequence>
<evidence type="ECO:0000313" key="2">
    <source>
        <dbReference type="Proteomes" id="UP000316639"/>
    </source>
</evidence>